<proteinExistence type="inferred from homology"/>
<comment type="pathway">
    <text evidence="1 6">Cofactor biosynthesis; (R)-pantothenate biosynthesis; (R)-pantoate from 3-methyl-2-oxobutanoate: step 1/2.</text>
</comment>
<dbReference type="NCBIfam" id="NF001452">
    <property type="entry name" value="PRK00311.1"/>
    <property type="match status" value="1"/>
</dbReference>
<keyword evidence="4 6" id="KW-0808">Transferase</keyword>
<evidence type="ECO:0000256" key="1">
    <source>
        <dbReference type="ARBA" id="ARBA00005033"/>
    </source>
</evidence>
<organism evidence="7 8">
    <name type="scientific">Heliocybe sulcata</name>
    <dbReference type="NCBI Taxonomy" id="5364"/>
    <lineage>
        <taxon>Eukaryota</taxon>
        <taxon>Fungi</taxon>
        <taxon>Dikarya</taxon>
        <taxon>Basidiomycota</taxon>
        <taxon>Agaricomycotina</taxon>
        <taxon>Agaricomycetes</taxon>
        <taxon>Gloeophyllales</taxon>
        <taxon>Gloeophyllaceae</taxon>
        <taxon>Heliocybe</taxon>
    </lineage>
</organism>
<dbReference type="EC" id="2.1.2.11" evidence="3 6"/>
<dbReference type="GO" id="GO:0005739">
    <property type="term" value="C:mitochondrion"/>
    <property type="evidence" value="ECO:0007669"/>
    <property type="project" value="TreeGrafter"/>
</dbReference>
<dbReference type="UniPathway" id="UPA00028">
    <property type="reaction ID" value="UER00003"/>
</dbReference>
<dbReference type="GO" id="GO:0015940">
    <property type="term" value="P:pantothenate biosynthetic process"/>
    <property type="evidence" value="ECO:0007669"/>
    <property type="project" value="UniProtKB-UniPathway"/>
</dbReference>
<dbReference type="STRING" id="5364.A0A5C3MZQ3"/>
<dbReference type="FunFam" id="3.20.20.60:FF:000003">
    <property type="entry name" value="3-methyl-2-oxobutanoate hydroxymethyltransferase"/>
    <property type="match status" value="1"/>
</dbReference>
<evidence type="ECO:0000313" key="7">
    <source>
        <dbReference type="EMBL" id="TFK49696.1"/>
    </source>
</evidence>
<dbReference type="HAMAP" id="MF_00156">
    <property type="entry name" value="PanB"/>
    <property type="match status" value="1"/>
</dbReference>
<dbReference type="EMBL" id="ML213515">
    <property type="protein sequence ID" value="TFK49696.1"/>
    <property type="molecule type" value="Genomic_DNA"/>
</dbReference>
<comment type="similarity">
    <text evidence="2 6">Belongs to the PanB family.</text>
</comment>
<evidence type="ECO:0000256" key="4">
    <source>
        <dbReference type="ARBA" id="ARBA00022679"/>
    </source>
</evidence>
<keyword evidence="6" id="KW-0566">Pantothenate biosynthesis</keyword>
<name>A0A5C3MZQ3_9AGAM</name>
<dbReference type="NCBIfam" id="TIGR00222">
    <property type="entry name" value="panB"/>
    <property type="match status" value="1"/>
</dbReference>
<protein>
    <recommendedName>
        <fullName evidence="3 6">3-methyl-2-oxobutanoate hydroxymethyltransferase</fullName>
        <ecNumber evidence="3 6">2.1.2.11</ecNumber>
    </recommendedName>
</protein>
<dbReference type="InterPro" id="IPR040442">
    <property type="entry name" value="Pyrv_kinase-like_dom_sf"/>
</dbReference>
<comment type="catalytic activity">
    <reaction evidence="5 6">
        <text>(6R)-5,10-methylene-5,6,7,8-tetrahydrofolate + 3-methyl-2-oxobutanoate + H2O = 2-dehydropantoate + (6S)-5,6,7,8-tetrahydrofolate</text>
        <dbReference type="Rhea" id="RHEA:11824"/>
        <dbReference type="ChEBI" id="CHEBI:11561"/>
        <dbReference type="ChEBI" id="CHEBI:11851"/>
        <dbReference type="ChEBI" id="CHEBI:15377"/>
        <dbReference type="ChEBI" id="CHEBI:15636"/>
        <dbReference type="ChEBI" id="CHEBI:57453"/>
        <dbReference type="EC" id="2.1.2.11"/>
    </reaction>
</comment>
<comment type="function">
    <text evidence="6">Catalyzes the reversible reaction in which hydroxymethyl group from 5,10-methylenetetrahydrofolate is transferred onto alpha-ketoisovalerate to form ketopantoate.</text>
</comment>
<dbReference type="GO" id="GO:0000287">
    <property type="term" value="F:magnesium ion binding"/>
    <property type="evidence" value="ECO:0007669"/>
    <property type="project" value="TreeGrafter"/>
</dbReference>
<evidence type="ECO:0000256" key="2">
    <source>
        <dbReference type="ARBA" id="ARBA00008676"/>
    </source>
</evidence>
<dbReference type="Proteomes" id="UP000305948">
    <property type="component" value="Unassembled WGS sequence"/>
</dbReference>
<dbReference type="InterPro" id="IPR003700">
    <property type="entry name" value="Pantoate_hydroxy_MeTrfase"/>
</dbReference>
<gene>
    <name evidence="7" type="ORF">OE88DRAFT_1632586</name>
</gene>
<evidence type="ECO:0000256" key="6">
    <source>
        <dbReference type="RuleBase" id="RU362100"/>
    </source>
</evidence>
<dbReference type="SUPFAM" id="SSF51621">
    <property type="entry name" value="Phosphoenolpyruvate/pyruvate domain"/>
    <property type="match status" value="1"/>
</dbReference>
<reference evidence="7 8" key="1">
    <citation type="journal article" date="2019" name="Nat. Ecol. Evol.">
        <title>Megaphylogeny resolves global patterns of mushroom evolution.</title>
        <authorList>
            <person name="Varga T."/>
            <person name="Krizsan K."/>
            <person name="Foldi C."/>
            <person name="Dima B."/>
            <person name="Sanchez-Garcia M."/>
            <person name="Sanchez-Ramirez S."/>
            <person name="Szollosi G.J."/>
            <person name="Szarkandi J.G."/>
            <person name="Papp V."/>
            <person name="Albert L."/>
            <person name="Andreopoulos W."/>
            <person name="Angelini C."/>
            <person name="Antonin V."/>
            <person name="Barry K.W."/>
            <person name="Bougher N.L."/>
            <person name="Buchanan P."/>
            <person name="Buyck B."/>
            <person name="Bense V."/>
            <person name="Catcheside P."/>
            <person name="Chovatia M."/>
            <person name="Cooper J."/>
            <person name="Damon W."/>
            <person name="Desjardin D."/>
            <person name="Finy P."/>
            <person name="Geml J."/>
            <person name="Haridas S."/>
            <person name="Hughes K."/>
            <person name="Justo A."/>
            <person name="Karasinski D."/>
            <person name="Kautmanova I."/>
            <person name="Kiss B."/>
            <person name="Kocsube S."/>
            <person name="Kotiranta H."/>
            <person name="LaButti K.M."/>
            <person name="Lechner B.E."/>
            <person name="Liimatainen K."/>
            <person name="Lipzen A."/>
            <person name="Lukacs Z."/>
            <person name="Mihaltcheva S."/>
            <person name="Morgado L.N."/>
            <person name="Niskanen T."/>
            <person name="Noordeloos M.E."/>
            <person name="Ohm R.A."/>
            <person name="Ortiz-Santana B."/>
            <person name="Ovrebo C."/>
            <person name="Racz N."/>
            <person name="Riley R."/>
            <person name="Savchenko A."/>
            <person name="Shiryaev A."/>
            <person name="Soop K."/>
            <person name="Spirin V."/>
            <person name="Szebenyi C."/>
            <person name="Tomsovsky M."/>
            <person name="Tulloss R.E."/>
            <person name="Uehling J."/>
            <person name="Grigoriev I.V."/>
            <person name="Vagvolgyi C."/>
            <person name="Papp T."/>
            <person name="Martin F.M."/>
            <person name="Miettinen O."/>
            <person name="Hibbett D.S."/>
            <person name="Nagy L.G."/>
        </authorList>
    </citation>
    <scope>NUCLEOTIDE SEQUENCE [LARGE SCALE GENOMIC DNA]</scope>
    <source>
        <strain evidence="7 8">OMC1185</strain>
    </source>
</reference>
<sequence length="328" mass="35713">MVKTQSLRPALKPFPSISAARRWMSVRPPDASDNNEVGATPSLAFVGRKKVTIQHLRQMKQSETPIAMVTAYDFPTGRACEASGVDITFVGDSLAQVCLGYDSTTKLSLDEIIHHARAVARGSKNPFLVVDMPFGSYHVSCEDAVRNAVRLIQEGGAECVKMEGGEELAPTVRELTRMGIPVMAHLGLLPQRVSSLSGYRVQGKDAASARAVYNSALALEDAGACSIVLEAIPHLLGTHITNKLSVPTIGIGAGPNTNGQVLVWDDLMTRWEGRKAKFVRRFADVRKEETKGLSEYVNAVKARAFPDIANESYEMDEAEWRQFLAGLD</sequence>
<dbReference type="AlphaFoldDB" id="A0A5C3MZQ3"/>
<evidence type="ECO:0000313" key="8">
    <source>
        <dbReference type="Proteomes" id="UP000305948"/>
    </source>
</evidence>
<dbReference type="GO" id="GO:0003864">
    <property type="term" value="F:3-methyl-2-oxobutanoate hydroxymethyltransferase activity"/>
    <property type="evidence" value="ECO:0007669"/>
    <property type="project" value="UniProtKB-EC"/>
</dbReference>
<evidence type="ECO:0000256" key="3">
    <source>
        <dbReference type="ARBA" id="ARBA00012618"/>
    </source>
</evidence>
<keyword evidence="8" id="KW-1185">Reference proteome</keyword>
<dbReference type="OrthoDB" id="425211at2759"/>
<accession>A0A5C3MZQ3</accession>
<dbReference type="CDD" id="cd06557">
    <property type="entry name" value="KPHMT-like"/>
    <property type="match status" value="1"/>
</dbReference>
<dbReference type="InterPro" id="IPR015813">
    <property type="entry name" value="Pyrv/PenolPyrv_kinase-like_dom"/>
</dbReference>
<dbReference type="Gene3D" id="3.20.20.60">
    <property type="entry name" value="Phosphoenolpyruvate-binding domains"/>
    <property type="match status" value="1"/>
</dbReference>
<evidence type="ECO:0000256" key="5">
    <source>
        <dbReference type="ARBA" id="ARBA00049172"/>
    </source>
</evidence>
<dbReference type="Pfam" id="PF02548">
    <property type="entry name" value="Pantoate_transf"/>
    <property type="match status" value="1"/>
</dbReference>
<dbReference type="PANTHER" id="PTHR20881:SF0">
    <property type="entry name" value="3-METHYL-2-OXOBUTANOATE HYDROXYMETHYLTRANSFERASE"/>
    <property type="match status" value="1"/>
</dbReference>
<dbReference type="PANTHER" id="PTHR20881">
    <property type="entry name" value="3-METHYL-2-OXOBUTANOATE HYDROXYMETHYLTRANSFERASE"/>
    <property type="match status" value="1"/>
</dbReference>